<dbReference type="AlphaFoldDB" id="A0AAW0GNE6"/>
<proteinExistence type="inferred from homology"/>
<evidence type="ECO:0000256" key="8">
    <source>
        <dbReference type="ARBA" id="ARBA00036824"/>
    </source>
</evidence>
<feature type="domain" description="Glycoside hydrolase family 5" evidence="13">
    <location>
        <begin position="121"/>
        <end position="205"/>
    </location>
</feature>
<dbReference type="Gene3D" id="3.20.20.80">
    <property type="entry name" value="Glycosidases"/>
    <property type="match status" value="1"/>
</dbReference>
<dbReference type="InterPro" id="IPR017853">
    <property type="entry name" value="GH"/>
</dbReference>
<keyword evidence="15" id="KW-1185">Reference proteome</keyword>
<evidence type="ECO:0000259" key="13">
    <source>
        <dbReference type="Pfam" id="PF00150"/>
    </source>
</evidence>
<keyword evidence="5 10" id="KW-0378">Hydrolase</keyword>
<dbReference type="InterPro" id="IPR050386">
    <property type="entry name" value="Glycosyl_hydrolase_5"/>
</dbReference>
<dbReference type="PANTHER" id="PTHR31297">
    <property type="entry name" value="GLUCAN ENDO-1,6-BETA-GLUCOSIDASE B"/>
    <property type="match status" value="1"/>
</dbReference>
<gene>
    <name evidence="14" type="ORF">QCA50_005799</name>
</gene>
<evidence type="ECO:0000313" key="14">
    <source>
        <dbReference type="EMBL" id="KAK7690700.1"/>
    </source>
</evidence>
<evidence type="ECO:0000256" key="12">
    <source>
        <dbReference type="SAM" id="SignalP"/>
    </source>
</evidence>
<dbReference type="Proteomes" id="UP001385951">
    <property type="component" value="Unassembled WGS sequence"/>
</dbReference>
<evidence type="ECO:0000256" key="10">
    <source>
        <dbReference type="RuleBase" id="RU361153"/>
    </source>
</evidence>
<dbReference type="GO" id="GO:0009986">
    <property type="term" value="C:cell surface"/>
    <property type="evidence" value="ECO:0007669"/>
    <property type="project" value="TreeGrafter"/>
</dbReference>
<evidence type="ECO:0000256" key="5">
    <source>
        <dbReference type="ARBA" id="ARBA00022801"/>
    </source>
</evidence>
<evidence type="ECO:0000256" key="2">
    <source>
        <dbReference type="ARBA" id="ARBA00005641"/>
    </source>
</evidence>
<comment type="caution">
    <text evidence="14">The sequence shown here is derived from an EMBL/GenBank/DDBJ whole genome shotgun (WGS) entry which is preliminary data.</text>
</comment>
<evidence type="ECO:0000256" key="11">
    <source>
        <dbReference type="SAM" id="MobiDB-lite"/>
    </source>
</evidence>
<feature type="signal peptide" evidence="12">
    <location>
        <begin position="1"/>
        <end position="21"/>
    </location>
</feature>
<keyword evidence="3" id="KW-0964">Secreted</keyword>
<dbReference type="EC" id="3.2.1.58" evidence="9"/>
<dbReference type="Pfam" id="PF00150">
    <property type="entry name" value="Cellulase"/>
    <property type="match status" value="1"/>
</dbReference>
<dbReference type="GO" id="GO:0071555">
    <property type="term" value="P:cell wall organization"/>
    <property type="evidence" value="ECO:0007669"/>
    <property type="project" value="UniProtKB-KW"/>
</dbReference>
<evidence type="ECO:0000256" key="1">
    <source>
        <dbReference type="ARBA" id="ARBA00004613"/>
    </source>
</evidence>
<dbReference type="PANTHER" id="PTHR31297:SF1">
    <property type="entry name" value="GLUCAN 1,3-BETA-GLUCOSIDASE I_II-RELATED"/>
    <property type="match status" value="1"/>
</dbReference>
<evidence type="ECO:0000256" key="7">
    <source>
        <dbReference type="ARBA" id="ARBA00023316"/>
    </source>
</evidence>
<dbReference type="SUPFAM" id="SSF51445">
    <property type="entry name" value="(Trans)glycosidases"/>
    <property type="match status" value="1"/>
</dbReference>
<keyword evidence="7" id="KW-0961">Cell wall biogenesis/degradation</keyword>
<evidence type="ECO:0000256" key="6">
    <source>
        <dbReference type="ARBA" id="ARBA00023295"/>
    </source>
</evidence>
<dbReference type="EMBL" id="JASBNA010000006">
    <property type="protein sequence ID" value="KAK7690700.1"/>
    <property type="molecule type" value="Genomic_DNA"/>
</dbReference>
<dbReference type="InterPro" id="IPR001547">
    <property type="entry name" value="Glyco_hydro_5"/>
</dbReference>
<feature type="compositionally biased region" description="Low complexity" evidence="11">
    <location>
        <begin position="43"/>
        <end position="60"/>
    </location>
</feature>
<comment type="catalytic activity">
    <reaction evidence="8">
        <text>Successive hydrolysis of beta-D-glucose units from the non-reducing ends of (1-&gt;3)-beta-D-glucans, releasing alpha-glucose.</text>
        <dbReference type="EC" id="3.2.1.58"/>
    </reaction>
</comment>
<dbReference type="GO" id="GO:0004338">
    <property type="term" value="F:glucan exo-1,3-beta-glucosidase activity"/>
    <property type="evidence" value="ECO:0007669"/>
    <property type="project" value="UniProtKB-EC"/>
</dbReference>
<organism evidence="14 15">
    <name type="scientific">Cerrena zonata</name>
    <dbReference type="NCBI Taxonomy" id="2478898"/>
    <lineage>
        <taxon>Eukaryota</taxon>
        <taxon>Fungi</taxon>
        <taxon>Dikarya</taxon>
        <taxon>Basidiomycota</taxon>
        <taxon>Agaricomycotina</taxon>
        <taxon>Agaricomycetes</taxon>
        <taxon>Polyporales</taxon>
        <taxon>Cerrenaceae</taxon>
        <taxon>Cerrena</taxon>
    </lineage>
</organism>
<accession>A0AAW0GNE6</accession>
<evidence type="ECO:0000256" key="3">
    <source>
        <dbReference type="ARBA" id="ARBA00022525"/>
    </source>
</evidence>
<sequence length="244" mass="26121">MMLIIFPILLSFLGRIQLSHAQQCRLLVGNNNSGTGTPGGALGSPTPTSGSTGTSSSASTAAATPTLAPFNYGKDTIRGVNLGGWFVLEPWITPSLFQNTNDTSIVDEFTLGQKLDNDTALDILQNHWETWITEDDFKAIKAAGLNHVRIPLGYWSVPMTSADTNFTTSVAPFTPGAWPYFVQALNWAKQNGLHTIVDLHGAPGSQNGFDNSGQLTSNPTWGTDQTSVSRTLDIVRVITKKVGG</sequence>
<reference evidence="14 15" key="1">
    <citation type="submission" date="2022-09" db="EMBL/GenBank/DDBJ databases">
        <authorList>
            <person name="Palmer J.M."/>
        </authorList>
    </citation>
    <scope>NUCLEOTIDE SEQUENCE [LARGE SCALE GENOMIC DNA]</scope>
    <source>
        <strain evidence="14 15">DSM 7382</strain>
    </source>
</reference>
<feature type="chain" id="PRO_5043754512" description="glucan 1,3-beta-glucosidase" evidence="12">
    <location>
        <begin position="22"/>
        <end position="244"/>
    </location>
</feature>
<keyword evidence="6 10" id="KW-0326">Glycosidase</keyword>
<dbReference type="GO" id="GO:0009251">
    <property type="term" value="P:glucan catabolic process"/>
    <property type="evidence" value="ECO:0007669"/>
    <property type="project" value="TreeGrafter"/>
</dbReference>
<dbReference type="GO" id="GO:0005576">
    <property type="term" value="C:extracellular region"/>
    <property type="evidence" value="ECO:0007669"/>
    <property type="project" value="UniProtKB-SubCell"/>
</dbReference>
<evidence type="ECO:0000256" key="9">
    <source>
        <dbReference type="ARBA" id="ARBA00038929"/>
    </source>
</evidence>
<comment type="similarity">
    <text evidence="2 10">Belongs to the glycosyl hydrolase 5 (cellulase A) family.</text>
</comment>
<protein>
    <recommendedName>
        <fullName evidence="9">glucan 1,3-beta-glucosidase</fullName>
        <ecNumber evidence="9">3.2.1.58</ecNumber>
    </recommendedName>
</protein>
<comment type="subcellular location">
    <subcellularLocation>
        <location evidence="1">Secreted</location>
    </subcellularLocation>
</comment>
<evidence type="ECO:0000256" key="4">
    <source>
        <dbReference type="ARBA" id="ARBA00022729"/>
    </source>
</evidence>
<feature type="region of interest" description="Disordered" evidence="11">
    <location>
        <begin position="35"/>
        <end position="60"/>
    </location>
</feature>
<keyword evidence="4 12" id="KW-0732">Signal</keyword>
<evidence type="ECO:0000313" key="15">
    <source>
        <dbReference type="Proteomes" id="UP001385951"/>
    </source>
</evidence>
<name>A0AAW0GNE6_9APHY</name>